<gene>
    <name evidence="1" type="ORF">SALB_03688</name>
</gene>
<dbReference type="AlphaFoldDB" id="A0A401R025"/>
<evidence type="ECO:0000313" key="1">
    <source>
        <dbReference type="EMBL" id="GCB90977.1"/>
    </source>
</evidence>
<dbReference type="Proteomes" id="UP000288351">
    <property type="component" value="Unassembled WGS sequence"/>
</dbReference>
<proteinExistence type="predicted"/>
<reference evidence="1 2" key="1">
    <citation type="journal article" date="2019" name="Microbiol. Resour. Announc.">
        <title>Draft Genome Sequence of the Most Traditional epsilon-Poly-l-Lysine Producer, Streptomyces albulus NBRC14147.</title>
        <authorList>
            <person name="Yamanaka K."/>
            <person name="Hamano Y."/>
        </authorList>
    </citation>
    <scope>NUCLEOTIDE SEQUENCE [LARGE SCALE GENOMIC DNA]</scope>
    <source>
        <strain evidence="1 2">NBRC 14147</strain>
    </source>
</reference>
<dbReference type="EMBL" id="BHXC01000006">
    <property type="protein sequence ID" value="GCB90977.1"/>
    <property type="molecule type" value="Genomic_DNA"/>
</dbReference>
<accession>A0A401R025</accession>
<comment type="caution">
    <text evidence="1">The sequence shown here is derived from an EMBL/GenBank/DDBJ whole genome shotgun (WGS) entry which is preliminary data.</text>
</comment>
<dbReference type="RefSeq" id="WP_020929722.1">
    <property type="nucleotide sequence ID" value="NZ_BHXC01000006.1"/>
</dbReference>
<organism evidence="1 2">
    <name type="scientific">Streptomyces noursei</name>
    <name type="common">Streptomyces albulus</name>
    <dbReference type="NCBI Taxonomy" id="1971"/>
    <lineage>
        <taxon>Bacteria</taxon>
        <taxon>Bacillati</taxon>
        <taxon>Actinomycetota</taxon>
        <taxon>Actinomycetes</taxon>
        <taxon>Kitasatosporales</taxon>
        <taxon>Streptomycetaceae</taxon>
        <taxon>Streptomyces</taxon>
    </lineage>
</organism>
<sequence length="107" mass="11995">MMNTPPVSRALVSQVGTDYFEMADHRAAMEVGADFVNAFLRLAVDFPNIGVVQVNGRDFTYRLDVGFLTIDEAKEVTRNVDALMDELQAFREKRPPSTPKLKTEAET</sequence>
<name>A0A401R025_STRNR</name>
<protein>
    <submittedName>
        <fullName evidence="1">Uncharacterized protein</fullName>
    </submittedName>
</protein>
<evidence type="ECO:0000313" key="2">
    <source>
        <dbReference type="Proteomes" id="UP000288351"/>
    </source>
</evidence>